<name>A0ABQ9KKL6_HEVBR</name>
<sequence length="105" mass="12032">MLQNLFNVSLPKPSSTGEEFEAIEFFTSSFSKKFWESEFAIVWSQFMMLSQKTYGRGVVVLSAREVGLVENLCHPGRPKSTMKFVKISSIHCCHGFLVDLHRLRN</sequence>
<gene>
    <name evidence="1" type="ORF">P3X46_031535</name>
</gene>
<protein>
    <submittedName>
        <fullName evidence="1">Uncharacterized protein</fullName>
    </submittedName>
</protein>
<evidence type="ECO:0000313" key="1">
    <source>
        <dbReference type="EMBL" id="KAJ9140946.1"/>
    </source>
</evidence>
<dbReference type="EMBL" id="JARPOI010000017">
    <property type="protein sequence ID" value="KAJ9140946.1"/>
    <property type="molecule type" value="Genomic_DNA"/>
</dbReference>
<accession>A0ABQ9KKL6</accession>
<dbReference type="Proteomes" id="UP001174677">
    <property type="component" value="Chromosome 17"/>
</dbReference>
<keyword evidence="2" id="KW-1185">Reference proteome</keyword>
<comment type="caution">
    <text evidence="1">The sequence shown here is derived from an EMBL/GenBank/DDBJ whole genome shotgun (WGS) entry which is preliminary data.</text>
</comment>
<organism evidence="1 2">
    <name type="scientific">Hevea brasiliensis</name>
    <name type="common">Para rubber tree</name>
    <name type="synonym">Siphonia brasiliensis</name>
    <dbReference type="NCBI Taxonomy" id="3981"/>
    <lineage>
        <taxon>Eukaryota</taxon>
        <taxon>Viridiplantae</taxon>
        <taxon>Streptophyta</taxon>
        <taxon>Embryophyta</taxon>
        <taxon>Tracheophyta</taxon>
        <taxon>Spermatophyta</taxon>
        <taxon>Magnoliopsida</taxon>
        <taxon>eudicotyledons</taxon>
        <taxon>Gunneridae</taxon>
        <taxon>Pentapetalae</taxon>
        <taxon>rosids</taxon>
        <taxon>fabids</taxon>
        <taxon>Malpighiales</taxon>
        <taxon>Euphorbiaceae</taxon>
        <taxon>Crotonoideae</taxon>
        <taxon>Micrandreae</taxon>
        <taxon>Hevea</taxon>
    </lineage>
</organism>
<proteinExistence type="predicted"/>
<evidence type="ECO:0000313" key="2">
    <source>
        <dbReference type="Proteomes" id="UP001174677"/>
    </source>
</evidence>
<reference evidence="1" key="1">
    <citation type="journal article" date="2023" name="Plant Biotechnol. J.">
        <title>Chromosome-level wild Hevea brasiliensis genome provides new tools for genomic-assisted breeding and valuable loci to elevate rubber yield.</title>
        <authorList>
            <person name="Cheng H."/>
            <person name="Song X."/>
            <person name="Hu Y."/>
            <person name="Wu T."/>
            <person name="Yang Q."/>
            <person name="An Z."/>
            <person name="Feng S."/>
            <person name="Deng Z."/>
            <person name="Wu W."/>
            <person name="Zeng X."/>
            <person name="Tu M."/>
            <person name="Wang X."/>
            <person name="Huang H."/>
        </authorList>
    </citation>
    <scope>NUCLEOTIDE SEQUENCE</scope>
    <source>
        <strain evidence="1">MT/VB/25A 57/8</strain>
    </source>
</reference>